<keyword evidence="10" id="KW-1185">Reference proteome</keyword>
<evidence type="ECO:0000313" key="10">
    <source>
        <dbReference type="Proteomes" id="UP001179280"/>
    </source>
</evidence>
<evidence type="ECO:0000313" key="9">
    <source>
        <dbReference type="EMBL" id="MBM7838767.1"/>
    </source>
</evidence>
<feature type="transmembrane region" description="Helical" evidence="8">
    <location>
        <begin position="148"/>
        <end position="166"/>
    </location>
</feature>
<gene>
    <name evidence="9" type="ORF">JOC54_002026</name>
</gene>
<keyword evidence="4" id="KW-0309">Germination</keyword>
<protein>
    <submittedName>
        <fullName evidence="9">Spore germination protein KB</fullName>
    </submittedName>
</protein>
<evidence type="ECO:0000256" key="5">
    <source>
        <dbReference type="ARBA" id="ARBA00022692"/>
    </source>
</evidence>
<name>A0ABS2SX03_9BACI</name>
<comment type="caution">
    <text evidence="9">The sequence shown here is derived from an EMBL/GenBank/DDBJ whole genome shotgun (WGS) entry which is preliminary data.</text>
</comment>
<evidence type="ECO:0000256" key="6">
    <source>
        <dbReference type="ARBA" id="ARBA00022989"/>
    </source>
</evidence>
<dbReference type="InterPro" id="IPR004761">
    <property type="entry name" value="Spore_GerAB"/>
</dbReference>
<keyword evidence="7 8" id="KW-0472">Membrane</keyword>
<evidence type="ECO:0000256" key="7">
    <source>
        <dbReference type="ARBA" id="ARBA00023136"/>
    </source>
</evidence>
<comment type="similarity">
    <text evidence="2">Belongs to the amino acid-polyamine-organocation (APC) superfamily. Spore germination protein (SGP) (TC 2.A.3.9) family.</text>
</comment>
<evidence type="ECO:0000256" key="4">
    <source>
        <dbReference type="ARBA" id="ARBA00022544"/>
    </source>
</evidence>
<keyword evidence="6 8" id="KW-1133">Transmembrane helix</keyword>
<proteinExistence type="inferred from homology"/>
<feature type="transmembrane region" description="Helical" evidence="8">
    <location>
        <begin position="83"/>
        <end position="101"/>
    </location>
</feature>
<dbReference type="Gene3D" id="1.20.1740.10">
    <property type="entry name" value="Amino acid/polyamine transporter I"/>
    <property type="match status" value="1"/>
</dbReference>
<keyword evidence="5 8" id="KW-0812">Transmembrane</keyword>
<feature type="transmembrane region" description="Helical" evidence="8">
    <location>
        <begin position="113"/>
        <end position="136"/>
    </location>
</feature>
<dbReference type="NCBIfam" id="TIGR00912">
    <property type="entry name" value="2A0309"/>
    <property type="match status" value="1"/>
</dbReference>
<dbReference type="RefSeq" id="WP_204466041.1">
    <property type="nucleotide sequence ID" value="NZ_JAFBCV010000005.1"/>
</dbReference>
<feature type="transmembrane region" description="Helical" evidence="8">
    <location>
        <begin position="277"/>
        <end position="298"/>
    </location>
</feature>
<dbReference type="Proteomes" id="UP001179280">
    <property type="component" value="Unassembled WGS sequence"/>
</dbReference>
<feature type="transmembrane region" description="Helical" evidence="8">
    <location>
        <begin position="12"/>
        <end position="29"/>
    </location>
</feature>
<evidence type="ECO:0000256" key="1">
    <source>
        <dbReference type="ARBA" id="ARBA00004141"/>
    </source>
</evidence>
<sequence length="380" mass="42711">MPTQNKTINSLSFTFIVIYATCSTALLGIPSSLSALVNQDAWLFPVIGSTLGIGVVFLYTVLGRWAPKANIFEMNDMILGRPLGQVATFVYVLFPLFHFPAINSYGISFITHFLLPSTPFFVIFLLCLTIILFGVFSGIEAIARTATLISLFFIVPLVILIGLNLPDIDLKQMQPFAHTALTRDGWEALAFFMGNVVCNVVIQLSIFPKYLGNKKTGERGLWVGYSIGCFILIVITFLCITVLSPEVTARDFYPALSLAQRIELGTFLERIEATITILWFISIYFNLLLYLFALVEGFKHFWRLKESKPLILPFGLILLFVGVTLFANVVQEREFYRYVSIPQSILTGFVLPFLLVSVGVIKRKAKNQQLYPKHSTEQNQ</sequence>
<evidence type="ECO:0000256" key="2">
    <source>
        <dbReference type="ARBA" id="ARBA00007998"/>
    </source>
</evidence>
<keyword evidence="3" id="KW-0813">Transport</keyword>
<feature type="transmembrane region" description="Helical" evidence="8">
    <location>
        <begin position="341"/>
        <end position="361"/>
    </location>
</feature>
<feature type="transmembrane region" description="Helical" evidence="8">
    <location>
        <begin position="220"/>
        <end position="243"/>
    </location>
</feature>
<dbReference type="EMBL" id="JAFBCV010000005">
    <property type="protein sequence ID" value="MBM7838767.1"/>
    <property type="molecule type" value="Genomic_DNA"/>
</dbReference>
<accession>A0ABS2SX03</accession>
<organism evidence="9 10">
    <name type="scientific">Shouchella xiaoxiensis</name>
    <dbReference type="NCBI Taxonomy" id="766895"/>
    <lineage>
        <taxon>Bacteria</taxon>
        <taxon>Bacillati</taxon>
        <taxon>Bacillota</taxon>
        <taxon>Bacilli</taxon>
        <taxon>Bacillales</taxon>
        <taxon>Bacillaceae</taxon>
        <taxon>Shouchella</taxon>
    </lineage>
</organism>
<evidence type="ECO:0000256" key="3">
    <source>
        <dbReference type="ARBA" id="ARBA00022448"/>
    </source>
</evidence>
<feature type="transmembrane region" description="Helical" evidence="8">
    <location>
        <begin position="186"/>
        <end position="208"/>
    </location>
</feature>
<evidence type="ECO:0000256" key="8">
    <source>
        <dbReference type="SAM" id="Phobius"/>
    </source>
</evidence>
<reference evidence="9" key="1">
    <citation type="submission" date="2021-01" db="EMBL/GenBank/DDBJ databases">
        <title>Genomic Encyclopedia of Type Strains, Phase IV (KMG-IV): sequencing the most valuable type-strain genomes for metagenomic binning, comparative biology and taxonomic classification.</title>
        <authorList>
            <person name="Goeker M."/>
        </authorList>
    </citation>
    <scope>NUCLEOTIDE SEQUENCE</scope>
    <source>
        <strain evidence="9">DSM 21943</strain>
    </source>
</reference>
<dbReference type="PANTHER" id="PTHR34975:SF2">
    <property type="entry name" value="SPORE GERMINATION PROTEIN A2"/>
    <property type="match status" value="1"/>
</dbReference>
<feature type="transmembrane region" description="Helical" evidence="8">
    <location>
        <begin position="41"/>
        <end position="62"/>
    </location>
</feature>
<dbReference type="Pfam" id="PF03845">
    <property type="entry name" value="Spore_permease"/>
    <property type="match status" value="1"/>
</dbReference>
<dbReference type="PANTHER" id="PTHR34975">
    <property type="entry name" value="SPORE GERMINATION PROTEIN A2"/>
    <property type="match status" value="1"/>
</dbReference>
<feature type="transmembrane region" description="Helical" evidence="8">
    <location>
        <begin position="310"/>
        <end position="329"/>
    </location>
</feature>
<comment type="subcellular location">
    <subcellularLocation>
        <location evidence="1">Membrane</location>
        <topology evidence="1">Multi-pass membrane protein</topology>
    </subcellularLocation>
</comment>